<reference evidence="2 3" key="1">
    <citation type="submission" date="2019-05" db="EMBL/GenBank/DDBJ databases">
        <title>Another draft genome of Portunus trituberculatus and its Hox gene families provides insights of decapod evolution.</title>
        <authorList>
            <person name="Jeong J.-H."/>
            <person name="Song I."/>
            <person name="Kim S."/>
            <person name="Choi T."/>
            <person name="Kim D."/>
            <person name="Ryu S."/>
            <person name="Kim W."/>
        </authorList>
    </citation>
    <scope>NUCLEOTIDE SEQUENCE [LARGE SCALE GENOMIC DNA]</scope>
    <source>
        <tissue evidence="2">Muscle</tissue>
    </source>
</reference>
<feature type="compositionally biased region" description="Low complexity" evidence="1">
    <location>
        <begin position="9"/>
        <end position="19"/>
    </location>
</feature>
<comment type="caution">
    <text evidence="2">The sequence shown here is derived from an EMBL/GenBank/DDBJ whole genome shotgun (WGS) entry which is preliminary data.</text>
</comment>
<protein>
    <submittedName>
        <fullName evidence="2">Uncharacterized protein</fullName>
    </submittedName>
</protein>
<gene>
    <name evidence="2" type="ORF">E2C01_059619</name>
</gene>
<sequence>MITTPLNSKAGKGDAAVKAGKGDWTPREEILMPLKRIINARPTITTAATSASTRLVSRRPALPCRDSPCLDSIRLALPYLISLYHTSIRLALPQFLLPRLALPRLNSPLFALPRLALSRQ</sequence>
<organism evidence="2 3">
    <name type="scientific">Portunus trituberculatus</name>
    <name type="common">Swimming crab</name>
    <name type="synonym">Neptunus trituberculatus</name>
    <dbReference type="NCBI Taxonomy" id="210409"/>
    <lineage>
        <taxon>Eukaryota</taxon>
        <taxon>Metazoa</taxon>
        <taxon>Ecdysozoa</taxon>
        <taxon>Arthropoda</taxon>
        <taxon>Crustacea</taxon>
        <taxon>Multicrustacea</taxon>
        <taxon>Malacostraca</taxon>
        <taxon>Eumalacostraca</taxon>
        <taxon>Eucarida</taxon>
        <taxon>Decapoda</taxon>
        <taxon>Pleocyemata</taxon>
        <taxon>Brachyura</taxon>
        <taxon>Eubrachyura</taxon>
        <taxon>Portunoidea</taxon>
        <taxon>Portunidae</taxon>
        <taxon>Portuninae</taxon>
        <taxon>Portunus</taxon>
    </lineage>
</organism>
<name>A0A5B7H9J6_PORTR</name>
<feature type="region of interest" description="Disordered" evidence="1">
    <location>
        <begin position="1"/>
        <end position="21"/>
    </location>
</feature>
<dbReference type="EMBL" id="VSRR010023428">
    <property type="protein sequence ID" value="MPC65484.1"/>
    <property type="molecule type" value="Genomic_DNA"/>
</dbReference>
<keyword evidence="3" id="KW-1185">Reference proteome</keyword>
<evidence type="ECO:0000313" key="2">
    <source>
        <dbReference type="EMBL" id="MPC65484.1"/>
    </source>
</evidence>
<dbReference type="Proteomes" id="UP000324222">
    <property type="component" value="Unassembled WGS sequence"/>
</dbReference>
<accession>A0A5B7H9J6</accession>
<proteinExistence type="predicted"/>
<evidence type="ECO:0000313" key="3">
    <source>
        <dbReference type="Proteomes" id="UP000324222"/>
    </source>
</evidence>
<dbReference type="AlphaFoldDB" id="A0A5B7H9J6"/>
<evidence type="ECO:0000256" key="1">
    <source>
        <dbReference type="SAM" id="MobiDB-lite"/>
    </source>
</evidence>